<dbReference type="GO" id="GO:0008168">
    <property type="term" value="F:methyltransferase activity"/>
    <property type="evidence" value="ECO:0007669"/>
    <property type="project" value="UniProtKB-KW"/>
</dbReference>
<dbReference type="SMART" id="SM00967">
    <property type="entry name" value="SpoU_sub_bind"/>
    <property type="match status" value="1"/>
</dbReference>
<evidence type="ECO:0000313" key="5">
    <source>
        <dbReference type="EMBL" id="NSL55022.1"/>
    </source>
</evidence>
<dbReference type="InterPro" id="IPR053888">
    <property type="entry name" value="MRM3-like_sub_bind"/>
</dbReference>
<dbReference type="InterPro" id="IPR013123">
    <property type="entry name" value="SpoU_subst-bd"/>
</dbReference>
<dbReference type="InterPro" id="IPR001537">
    <property type="entry name" value="SpoU_MeTrfase"/>
</dbReference>
<dbReference type="PANTHER" id="PTHR43191:SF2">
    <property type="entry name" value="RRNA METHYLTRANSFERASE 3, MITOCHONDRIAL"/>
    <property type="match status" value="1"/>
</dbReference>
<dbReference type="InterPro" id="IPR029064">
    <property type="entry name" value="Ribosomal_eL30-like_sf"/>
</dbReference>
<accession>A0ABX2IF22</accession>
<evidence type="ECO:0000256" key="1">
    <source>
        <dbReference type="ARBA" id="ARBA00007228"/>
    </source>
</evidence>
<dbReference type="SUPFAM" id="SSF55315">
    <property type="entry name" value="L30e-like"/>
    <property type="match status" value="1"/>
</dbReference>
<dbReference type="Pfam" id="PF22435">
    <property type="entry name" value="MRM3-like_sub_bind"/>
    <property type="match status" value="1"/>
</dbReference>
<organism evidence="5 6">
    <name type="scientific">Uliginosibacterium aquaticum</name>
    <dbReference type="NCBI Taxonomy" id="2731212"/>
    <lineage>
        <taxon>Bacteria</taxon>
        <taxon>Pseudomonadati</taxon>
        <taxon>Pseudomonadota</taxon>
        <taxon>Betaproteobacteria</taxon>
        <taxon>Rhodocyclales</taxon>
        <taxon>Zoogloeaceae</taxon>
        <taxon>Uliginosibacterium</taxon>
    </lineage>
</organism>
<dbReference type="GO" id="GO:0032259">
    <property type="term" value="P:methylation"/>
    <property type="evidence" value="ECO:0007669"/>
    <property type="project" value="UniProtKB-KW"/>
</dbReference>
<name>A0ABX2IF22_9RHOO</name>
<reference evidence="5 6" key="1">
    <citation type="submission" date="2020-06" db="EMBL/GenBank/DDBJ databases">
        <title>Draft genome of Uliginosibacterium sp. IMCC34675.</title>
        <authorList>
            <person name="Song J."/>
        </authorList>
    </citation>
    <scope>NUCLEOTIDE SEQUENCE [LARGE SCALE GENOMIC DNA]</scope>
    <source>
        <strain evidence="5 6">IMCC34675</strain>
    </source>
</reference>
<dbReference type="CDD" id="cd18095">
    <property type="entry name" value="SpoU-like_rRNA-MTase"/>
    <property type="match status" value="1"/>
</dbReference>
<dbReference type="SUPFAM" id="SSF75217">
    <property type="entry name" value="alpha/beta knot"/>
    <property type="match status" value="1"/>
</dbReference>
<dbReference type="Gene3D" id="3.40.1280.10">
    <property type="match status" value="1"/>
</dbReference>
<dbReference type="Pfam" id="PF00588">
    <property type="entry name" value="SpoU_methylase"/>
    <property type="match status" value="1"/>
</dbReference>
<dbReference type="Proteomes" id="UP000778523">
    <property type="component" value="Unassembled WGS sequence"/>
</dbReference>
<comment type="similarity">
    <text evidence="1">Belongs to the class IV-like SAM-binding methyltransferase superfamily. RNA methyltransferase TrmH family.</text>
</comment>
<feature type="domain" description="RNA 2-O ribose methyltransferase substrate binding" evidence="4">
    <location>
        <begin position="32"/>
        <end position="110"/>
    </location>
</feature>
<dbReference type="InterPro" id="IPR051259">
    <property type="entry name" value="rRNA_Methyltransferase"/>
</dbReference>
<comment type="caution">
    <text evidence="5">The sequence shown here is derived from an EMBL/GenBank/DDBJ whole genome shotgun (WGS) entry which is preliminary data.</text>
</comment>
<gene>
    <name evidence="5" type="ORF">HJ583_008295</name>
</gene>
<keyword evidence="2 5" id="KW-0489">Methyltransferase</keyword>
<proteinExistence type="inferred from homology"/>
<evidence type="ECO:0000256" key="2">
    <source>
        <dbReference type="ARBA" id="ARBA00022603"/>
    </source>
</evidence>
<dbReference type="RefSeq" id="WP_170021505.1">
    <property type="nucleotide sequence ID" value="NZ_JABCSC020000002.1"/>
</dbReference>
<dbReference type="Gene3D" id="3.30.1330.30">
    <property type="match status" value="1"/>
</dbReference>
<protein>
    <submittedName>
        <fullName evidence="5">RNA methyltransferase</fullName>
    </submittedName>
</protein>
<evidence type="ECO:0000256" key="3">
    <source>
        <dbReference type="ARBA" id="ARBA00022679"/>
    </source>
</evidence>
<dbReference type="InterPro" id="IPR029026">
    <property type="entry name" value="tRNA_m1G_MTases_N"/>
</dbReference>
<dbReference type="PANTHER" id="PTHR43191">
    <property type="entry name" value="RRNA METHYLTRANSFERASE 3"/>
    <property type="match status" value="1"/>
</dbReference>
<evidence type="ECO:0000313" key="6">
    <source>
        <dbReference type="Proteomes" id="UP000778523"/>
    </source>
</evidence>
<dbReference type="InterPro" id="IPR029028">
    <property type="entry name" value="Alpha/beta_knot_MTases"/>
</dbReference>
<keyword evidence="6" id="KW-1185">Reference proteome</keyword>
<keyword evidence="3" id="KW-0808">Transferase</keyword>
<sequence length="263" mass="28198">MKHISSRDNAQFKRLKGLAEDARSRRAEAATLIDGEHLLEAALESDWPLSRLLLQEGMENSPVVRSALAALGKRGLSPEVLVLAPALFKALSPVVTPTGILAEIPLHGPRRETDSTDDVLVLAGVQDAGNLGTLLRTAAAAGCRQAWLDRQCAQAWSPKAMRAGMGAQFRLVIEEGCDLVQRLANCDRQVLATSLADDSVSLYALDLRVPSVWVFGSEGQGVPTDLLALASRKVTIQMPGMIESLNVGAAAAVCLFEQVRQRI</sequence>
<evidence type="ECO:0000259" key="4">
    <source>
        <dbReference type="SMART" id="SM00967"/>
    </source>
</evidence>
<dbReference type="EMBL" id="JABCSC020000002">
    <property type="protein sequence ID" value="NSL55022.1"/>
    <property type="molecule type" value="Genomic_DNA"/>
</dbReference>